<name>M4BNG5_HYAAE</name>
<feature type="region of interest" description="Disordered" evidence="1">
    <location>
        <begin position="1"/>
        <end position="30"/>
    </location>
</feature>
<proteinExistence type="predicted"/>
<organism evidence="2 3">
    <name type="scientific">Hyaloperonospora arabidopsidis (strain Emoy2)</name>
    <name type="common">Downy mildew agent</name>
    <name type="synonym">Peronospora arabidopsidis</name>
    <dbReference type="NCBI Taxonomy" id="559515"/>
    <lineage>
        <taxon>Eukaryota</taxon>
        <taxon>Sar</taxon>
        <taxon>Stramenopiles</taxon>
        <taxon>Oomycota</taxon>
        <taxon>Peronosporomycetes</taxon>
        <taxon>Peronosporales</taxon>
        <taxon>Peronosporaceae</taxon>
        <taxon>Hyaloperonospora</taxon>
    </lineage>
</organism>
<dbReference type="HOGENOM" id="CLU_2431707_0_0_1"/>
<dbReference type="EnsemblProtists" id="HpaT807953">
    <property type="protein sequence ID" value="HpaP807953"/>
    <property type="gene ID" value="HpaG807953"/>
</dbReference>
<evidence type="ECO:0000256" key="1">
    <source>
        <dbReference type="SAM" id="MobiDB-lite"/>
    </source>
</evidence>
<dbReference type="AlphaFoldDB" id="M4BNG5"/>
<feature type="region of interest" description="Disordered" evidence="1">
    <location>
        <begin position="70"/>
        <end position="91"/>
    </location>
</feature>
<dbReference type="Proteomes" id="UP000011713">
    <property type="component" value="Unassembled WGS sequence"/>
</dbReference>
<evidence type="ECO:0000313" key="2">
    <source>
        <dbReference type="EnsemblProtists" id="HpaP807953"/>
    </source>
</evidence>
<reference evidence="2" key="2">
    <citation type="submission" date="2015-06" db="UniProtKB">
        <authorList>
            <consortium name="EnsemblProtists"/>
        </authorList>
    </citation>
    <scope>IDENTIFICATION</scope>
    <source>
        <strain evidence="2">Emoy2</strain>
    </source>
</reference>
<feature type="compositionally biased region" description="Low complexity" evidence="1">
    <location>
        <begin position="1"/>
        <end position="19"/>
    </location>
</feature>
<dbReference type="InParanoid" id="M4BNG5"/>
<accession>M4BNG5</accession>
<protein>
    <submittedName>
        <fullName evidence="2">Uncharacterized protein</fullName>
    </submittedName>
</protein>
<feature type="compositionally biased region" description="Basic and acidic residues" evidence="1">
    <location>
        <begin position="20"/>
        <end position="30"/>
    </location>
</feature>
<reference evidence="3" key="1">
    <citation type="journal article" date="2010" name="Science">
        <title>Signatures of adaptation to obligate biotrophy in the Hyaloperonospora arabidopsidis genome.</title>
        <authorList>
            <person name="Baxter L."/>
            <person name="Tripathy S."/>
            <person name="Ishaque N."/>
            <person name="Boot N."/>
            <person name="Cabral A."/>
            <person name="Kemen E."/>
            <person name="Thines M."/>
            <person name="Ah-Fong A."/>
            <person name="Anderson R."/>
            <person name="Badejoko W."/>
            <person name="Bittner-Eddy P."/>
            <person name="Boore J.L."/>
            <person name="Chibucos M.C."/>
            <person name="Coates M."/>
            <person name="Dehal P."/>
            <person name="Delehaunty K."/>
            <person name="Dong S."/>
            <person name="Downton P."/>
            <person name="Dumas B."/>
            <person name="Fabro G."/>
            <person name="Fronick C."/>
            <person name="Fuerstenberg S.I."/>
            <person name="Fulton L."/>
            <person name="Gaulin E."/>
            <person name="Govers F."/>
            <person name="Hughes L."/>
            <person name="Humphray S."/>
            <person name="Jiang R.H."/>
            <person name="Judelson H."/>
            <person name="Kamoun S."/>
            <person name="Kyung K."/>
            <person name="Meijer H."/>
            <person name="Minx P."/>
            <person name="Morris P."/>
            <person name="Nelson J."/>
            <person name="Phuntumart V."/>
            <person name="Qutob D."/>
            <person name="Rehmany A."/>
            <person name="Rougon-Cardoso A."/>
            <person name="Ryden P."/>
            <person name="Torto-Alalibo T."/>
            <person name="Studholme D."/>
            <person name="Wang Y."/>
            <person name="Win J."/>
            <person name="Wood J."/>
            <person name="Clifton S.W."/>
            <person name="Rogers J."/>
            <person name="Van den Ackerveken G."/>
            <person name="Jones J.D."/>
            <person name="McDowell J.M."/>
            <person name="Beynon J."/>
            <person name="Tyler B.M."/>
        </authorList>
    </citation>
    <scope>NUCLEOTIDE SEQUENCE [LARGE SCALE GENOMIC DNA]</scope>
    <source>
        <strain evidence="3">Emoy2</strain>
    </source>
</reference>
<sequence>MASANAANAAAGSAAARTRGTPEKAPKGIDDTTTTFFLSLLSEDGQDLTTLELLPSTFDAVRNVGRLRTNFGPKSTNGRLRASSRGGWVRS</sequence>
<dbReference type="EMBL" id="JH598455">
    <property type="status" value="NOT_ANNOTATED_CDS"/>
    <property type="molecule type" value="Genomic_DNA"/>
</dbReference>
<keyword evidence="3" id="KW-1185">Reference proteome</keyword>
<dbReference type="VEuPathDB" id="FungiDB:HpaG807953"/>
<evidence type="ECO:0000313" key="3">
    <source>
        <dbReference type="Proteomes" id="UP000011713"/>
    </source>
</evidence>